<dbReference type="Pfam" id="PF01972">
    <property type="entry name" value="SDH_protease"/>
    <property type="match status" value="1"/>
</dbReference>
<comment type="caution">
    <text evidence="2">The sequence shown here is derived from an EMBL/GenBank/DDBJ whole genome shotgun (WGS) entry which is preliminary data.</text>
</comment>
<dbReference type="InterPro" id="IPR002825">
    <property type="entry name" value="Pept_S49_ser-pept_pro"/>
</dbReference>
<organism evidence="2">
    <name type="scientific">bioreactor metagenome</name>
    <dbReference type="NCBI Taxonomy" id="1076179"/>
    <lineage>
        <taxon>unclassified sequences</taxon>
        <taxon>metagenomes</taxon>
        <taxon>ecological metagenomes</taxon>
    </lineage>
</organism>
<reference evidence="2" key="1">
    <citation type="submission" date="2019-08" db="EMBL/GenBank/DDBJ databases">
        <authorList>
            <person name="Kucharzyk K."/>
            <person name="Murdoch R.W."/>
            <person name="Higgins S."/>
            <person name="Loffler F."/>
        </authorList>
    </citation>
    <scope>NUCLEOTIDE SEQUENCE</scope>
</reference>
<dbReference type="PANTHER" id="PTHR35984:SF1">
    <property type="entry name" value="PERIPLASMIC SERINE PROTEASE"/>
    <property type="match status" value="1"/>
</dbReference>
<dbReference type="AlphaFoldDB" id="A0A644XQQ8"/>
<gene>
    <name evidence="2" type="ORF">SDC9_64985</name>
</gene>
<accession>A0A644XQQ8</accession>
<dbReference type="GO" id="GO:0016020">
    <property type="term" value="C:membrane"/>
    <property type="evidence" value="ECO:0007669"/>
    <property type="project" value="InterPro"/>
</dbReference>
<evidence type="ECO:0000313" key="2">
    <source>
        <dbReference type="EMBL" id="MPM18572.1"/>
    </source>
</evidence>
<protein>
    <submittedName>
        <fullName evidence="2">Uncharacterized protein</fullName>
    </submittedName>
</protein>
<feature type="region of interest" description="Disordered" evidence="1">
    <location>
        <begin position="56"/>
        <end position="75"/>
    </location>
</feature>
<sequence length="75" mass="8449">MELAKILTEGRWTHDYPITVDEAADLGLPVVPNDQDSFCNLMSLYPQSTSARPSVQYIPVPYPGRPSAHSRRDIY</sequence>
<proteinExistence type="predicted"/>
<dbReference type="EMBL" id="VSSQ01003010">
    <property type="protein sequence ID" value="MPM18572.1"/>
    <property type="molecule type" value="Genomic_DNA"/>
</dbReference>
<evidence type="ECO:0000256" key="1">
    <source>
        <dbReference type="SAM" id="MobiDB-lite"/>
    </source>
</evidence>
<name>A0A644XQQ8_9ZZZZ</name>
<dbReference type="PANTHER" id="PTHR35984">
    <property type="entry name" value="PERIPLASMIC SERINE PROTEASE"/>
    <property type="match status" value="1"/>
</dbReference>